<name>A0ABS0QX52_9BIFI</name>
<dbReference type="Proteomes" id="UP000766153">
    <property type="component" value="Unassembled WGS sequence"/>
</dbReference>
<dbReference type="RefSeq" id="WP_198208395.1">
    <property type="nucleotide sequence ID" value="NZ_JACFRB010000002.1"/>
</dbReference>
<feature type="compositionally biased region" description="Low complexity" evidence="2">
    <location>
        <begin position="308"/>
        <end position="327"/>
    </location>
</feature>
<reference evidence="4 5" key="1">
    <citation type="submission" date="2020-07" db="EMBL/GenBank/DDBJ databases">
        <title>Isolated bacteria genomes of Apis mellifera.</title>
        <authorList>
            <person name="Wu J."/>
            <person name="Zheng H."/>
        </authorList>
    </citation>
    <scope>NUCLEOTIDE SEQUENCE [LARGE SCALE GENOMIC DNA]</scope>
    <source>
        <strain evidence="4 5">B14448H7</strain>
    </source>
</reference>
<comment type="caution">
    <text evidence="4">The sequence shown here is derived from an EMBL/GenBank/DDBJ whole genome shotgun (WGS) entry which is preliminary data.</text>
</comment>
<dbReference type="InterPro" id="IPR024455">
    <property type="entry name" value="Phage_capsid"/>
</dbReference>
<evidence type="ECO:0000256" key="2">
    <source>
        <dbReference type="SAM" id="MobiDB-lite"/>
    </source>
</evidence>
<proteinExistence type="predicted"/>
<feature type="domain" description="Phage capsid-like C-terminal" evidence="3">
    <location>
        <begin position="16"/>
        <end position="290"/>
    </location>
</feature>
<evidence type="ECO:0000259" key="3">
    <source>
        <dbReference type="Pfam" id="PF05065"/>
    </source>
</evidence>
<evidence type="ECO:0000313" key="5">
    <source>
        <dbReference type="Proteomes" id="UP000766153"/>
    </source>
</evidence>
<comment type="subcellular location">
    <subcellularLocation>
        <location evidence="1">Virion</location>
    </subcellularLocation>
</comment>
<sequence length="327" mass="35041">MSEPNIITRDDLSDSLIPDQVSKEIIQTMPQSSVIMTRAKKVPMSAKKEKQPVLASLPDAYWVNEGGLKQTTKTGWEDVTMTAEEMAVIVPIPDSVVEDSQINLWDTIKPLIAEAMGKKIDQAAIFGIDKPESWGTDILAGATAAGNNIAEGTGKDLADDVAKLGCKLSEAGFALNGFATMPGFGWQLTGLRNANGTPIYVPSLAQGTPSTLYGYPLNEVVNGAWAVDKAVLLGADWTKFVYGVRQDITYQVFDQGVISDENGKVVYNLMQQDSKALRVVMRIGFAVANPLTRLKEKGKQYPAGFVTPASPAAPGSKKASSGDQEAK</sequence>
<dbReference type="EMBL" id="JACFRB010000002">
    <property type="protein sequence ID" value="MBI0106179.1"/>
    <property type="molecule type" value="Genomic_DNA"/>
</dbReference>
<dbReference type="SUPFAM" id="SSF56563">
    <property type="entry name" value="Major capsid protein gp5"/>
    <property type="match status" value="1"/>
</dbReference>
<dbReference type="Gene3D" id="3.30.2400.10">
    <property type="entry name" value="Major capsid protein gp5"/>
    <property type="match status" value="1"/>
</dbReference>
<dbReference type="Pfam" id="PF05065">
    <property type="entry name" value="Phage_capsid"/>
    <property type="match status" value="1"/>
</dbReference>
<evidence type="ECO:0000313" key="4">
    <source>
        <dbReference type="EMBL" id="MBI0106179.1"/>
    </source>
</evidence>
<gene>
    <name evidence="4" type="ORF">H3T91_06705</name>
</gene>
<keyword evidence="5" id="KW-1185">Reference proteome</keyword>
<protein>
    <submittedName>
        <fullName evidence="4">Phage major capsid protein</fullName>
    </submittedName>
</protein>
<dbReference type="Gene3D" id="3.30.2320.10">
    <property type="entry name" value="hypothetical protein PF0899 domain"/>
    <property type="match status" value="1"/>
</dbReference>
<organism evidence="4 5">
    <name type="scientific">Bifidobacterium polysaccharolyticum</name>
    <dbReference type="NCBI Taxonomy" id="2750967"/>
    <lineage>
        <taxon>Bacteria</taxon>
        <taxon>Bacillati</taxon>
        <taxon>Actinomycetota</taxon>
        <taxon>Actinomycetes</taxon>
        <taxon>Bifidobacteriales</taxon>
        <taxon>Bifidobacteriaceae</taxon>
        <taxon>Bifidobacterium</taxon>
    </lineage>
</organism>
<accession>A0ABS0QX52</accession>
<dbReference type="NCBIfam" id="TIGR01554">
    <property type="entry name" value="major_cap_HK97"/>
    <property type="match status" value="1"/>
</dbReference>
<evidence type="ECO:0000256" key="1">
    <source>
        <dbReference type="ARBA" id="ARBA00004328"/>
    </source>
</evidence>
<dbReference type="InterPro" id="IPR054612">
    <property type="entry name" value="Phage_capsid-like_C"/>
</dbReference>
<feature type="region of interest" description="Disordered" evidence="2">
    <location>
        <begin position="302"/>
        <end position="327"/>
    </location>
</feature>